<dbReference type="AlphaFoldDB" id="A0A843VGZ3"/>
<comment type="caution">
    <text evidence="1">The sequence shown here is derived from an EMBL/GenBank/DDBJ whole genome shotgun (WGS) entry which is preliminary data.</text>
</comment>
<name>A0A843VGZ3_COLES</name>
<evidence type="ECO:0000313" key="2">
    <source>
        <dbReference type="Proteomes" id="UP000652761"/>
    </source>
</evidence>
<dbReference type="EMBL" id="NMUH01001767">
    <property type="protein sequence ID" value="MQL95215.1"/>
    <property type="molecule type" value="Genomic_DNA"/>
</dbReference>
<proteinExistence type="predicted"/>
<evidence type="ECO:0000313" key="1">
    <source>
        <dbReference type="EMBL" id="MQL95215.1"/>
    </source>
</evidence>
<gene>
    <name evidence="1" type="ORF">Taro_027880</name>
</gene>
<organism evidence="1 2">
    <name type="scientific">Colocasia esculenta</name>
    <name type="common">Wild taro</name>
    <name type="synonym">Arum esculentum</name>
    <dbReference type="NCBI Taxonomy" id="4460"/>
    <lineage>
        <taxon>Eukaryota</taxon>
        <taxon>Viridiplantae</taxon>
        <taxon>Streptophyta</taxon>
        <taxon>Embryophyta</taxon>
        <taxon>Tracheophyta</taxon>
        <taxon>Spermatophyta</taxon>
        <taxon>Magnoliopsida</taxon>
        <taxon>Liliopsida</taxon>
        <taxon>Araceae</taxon>
        <taxon>Aroideae</taxon>
        <taxon>Colocasieae</taxon>
        <taxon>Colocasia</taxon>
    </lineage>
</organism>
<protein>
    <submittedName>
        <fullName evidence="1">Uncharacterized protein</fullName>
    </submittedName>
</protein>
<sequence length="136" mass="15335">MGPVTTPAPFRSLLPFGGFHTYFPPIPSIESSPQPASVGLPALPIPSFDCVKHLAVKLLFEEATKVLQNKLQSGRPQSTEMEIERCHTLEFQQWFKFKILLIKRHDIYATKKKAVIANAMSSIDISIPSFEMCNYR</sequence>
<reference evidence="1" key="1">
    <citation type="submission" date="2017-07" db="EMBL/GenBank/DDBJ databases">
        <title>Taro Niue Genome Assembly and Annotation.</title>
        <authorList>
            <person name="Atibalentja N."/>
            <person name="Keating K."/>
            <person name="Fields C.J."/>
        </authorList>
    </citation>
    <scope>NUCLEOTIDE SEQUENCE</scope>
    <source>
        <strain evidence="1">Niue_2</strain>
        <tissue evidence="1">Leaf</tissue>
    </source>
</reference>
<dbReference type="Proteomes" id="UP000652761">
    <property type="component" value="Unassembled WGS sequence"/>
</dbReference>
<keyword evidence="2" id="KW-1185">Reference proteome</keyword>
<accession>A0A843VGZ3</accession>